<proteinExistence type="predicted"/>
<evidence type="ECO:0000259" key="1">
    <source>
        <dbReference type="Pfam" id="PF02541"/>
    </source>
</evidence>
<feature type="domain" description="Ppx/GppA phosphatase N-terminal" evidence="1">
    <location>
        <begin position="2"/>
        <end position="81"/>
    </location>
</feature>
<dbReference type="SUPFAM" id="SSF53067">
    <property type="entry name" value="Actin-like ATPase domain"/>
    <property type="match status" value="1"/>
</dbReference>
<name>A0ABN9MIY7_9NEOB</name>
<keyword evidence="3" id="KW-1185">Reference proteome</keyword>
<accession>A0ABN9MIY7</accession>
<gene>
    <name evidence="2" type="ORF">RIMI_LOCUS20510339</name>
</gene>
<dbReference type="EMBL" id="CAUEEQ010068919">
    <property type="protein sequence ID" value="CAJ0965662.1"/>
    <property type="molecule type" value="Genomic_DNA"/>
</dbReference>
<comment type="caution">
    <text evidence="2">The sequence shown here is derived from an EMBL/GenBank/DDBJ whole genome shotgun (WGS) entry which is preliminary data.</text>
</comment>
<dbReference type="InterPro" id="IPR043129">
    <property type="entry name" value="ATPase_NBD"/>
</dbReference>
<organism evidence="2 3">
    <name type="scientific">Ranitomeya imitator</name>
    <name type="common">mimic poison frog</name>
    <dbReference type="NCBI Taxonomy" id="111125"/>
    <lineage>
        <taxon>Eukaryota</taxon>
        <taxon>Metazoa</taxon>
        <taxon>Chordata</taxon>
        <taxon>Craniata</taxon>
        <taxon>Vertebrata</taxon>
        <taxon>Euteleostomi</taxon>
        <taxon>Amphibia</taxon>
        <taxon>Batrachia</taxon>
        <taxon>Anura</taxon>
        <taxon>Neobatrachia</taxon>
        <taxon>Hyloidea</taxon>
        <taxon>Dendrobatidae</taxon>
        <taxon>Dendrobatinae</taxon>
        <taxon>Ranitomeya</taxon>
    </lineage>
</organism>
<evidence type="ECO:0000313" key="3">
    <source>
        <dbReference type="Proteomes" id="UP001176940"/>
    </source>
</evidence>
<dbReference type="InterPro" id="IPR050273">
    <property type="entry name" value="GppA/Ppx_hydrolase"/>
</dbReference>
<dbReference type="Proteomes" id="UP001176940">
    <property type="component" value="Unassembled WGS sequence"/>
</dbReference>
<evidence type="ECO:0000313" key="2">
    <source>
        <dbReference type="EMBL" id="CAJ0965662.1"/>
    </source>
</evidence>
<reference evidence="2" key="1">
    <citation type="submission" date="2023-07" db="EMBL/GenBank/DDBJ databases">
        <authorList>
            <person name="Stuckert A."/>
        </authorList>
    </citation>
    <scope>NUCLEOTIDE SEQUENCE</scope>
</reference>
<dbReference type="Gene3D" id="3.30.420.40">
    <property type="match status" value="1"/>
</dbReference>
<sequence length="207" mass="23082">MLVMREVEGSLQTIARIKRKVRLASGLDSNDKLSEEEAMARGWQCLTLFAERLQDIPPSQIRIVATATLRLATMHPNFLKKQHLFSARLWQRPSPSSRGILAGASTELVTGKGSETTALFSLNMAVDRRLTKDNFFLAEQAAVAIISPVSQEISATWLESVCRCIRVPNSDISKIVTIQQPLQHQFMVDTYQANRVEKLAAGLFSLK</sequence>
<dbReference type="InterPro" id="IPR003695">
    <property type="entry name" value="Ppx_GppA_N"/>
</dbReference>
<protein>
    <recommendedName>
        <fullName evidence="1">Ppx/GppA phosphatase N-terminal domain-containing protein</fullName>
    </recommendedName>
</protein>
<dbReference type="PANTHER" id="PTHR30005">
    <property type="entry name" value="EXOPOLYPHOSPHATASE"/>
    <property type="match status" value="1"/>
</dbReference>
<dbReference type="Pfam" id="PF02541">
    <property type="entry name" value="Ppx-GppA"/>
    <property type="match status" value="1"/>
</dbReference>
<dbReference type="PANTHER" id="PTHR30005:SF0">
    <property type="entry name" value="RETROGRADE REGULATION PROTEIN 2"/>
    <property type="match status" value="1"/>
</dbReference>